<dbReference type="OrthoDB" id="5244761at2759"/>
<feature type="compositionally biased region" description="Basic and acidic residues" evidence="2">
    <location>
        <begin position="324"/>
        <end position="333"/>
    </location>
</feature>
<feature type="non-terminal residue" evidence="4">
    <location>
        <position position="1"/>
    </location>
</feature>
<organism evidence="4 5">
    <name type="scientific">Setomelanomma holmii</name>
    <dbReference type="NCBI Taxonomy" id="210430"/>
    <lineage>
        <taxon>Eukaryota</taxon>
        <taxon>Fungi</taxon>
        <taxon>Dikarya</taxon>
        <taxon>Ascomycota</taxon>
        <taxon>Pezizomycotina</taxon>
        <taxon>Dothideomycetes</taxon>
        <taxon>Pleosporomycetidae</taxon>
        <taxon>Pleosporales</taxon>
        <taxon>Pleosporineae</taxon>
        <taxon>Phaeosphaeriaceae</taxon>
        <taxon>Setomelanomma</taxon>
    </lineage>
</organism>
<dbReference type="SMART" id="SM00066">
    <property type="entry name" value="GAL4"/>
    <property type="match status" value="1"/>
</dbReference>
<dbReference type="CDD" id="cd00067">
    <property type="entry name" value="GAL4"/>
    <property type="match status" value="1"/>
</dbReference>
<dbReference type="PROSITE" id="PS00463">
    <property type="entry name" value="ZN2_CY6_FUNGAL_1"/>
    <property type="match status" value="1"/>
</dbReference>
<comment type="caution">
    <text evidence="4">The sequence shown here is derived from an EMBL/GenBank/DDBJ whole genome shotgun (WGS) entry which is preliminary data.</text>
</comment>
<proteinExistence type="predicted"/>
<evidence type="ECO:0000259" key="3">
    <source>
        <dbReference type="PROSITE" id="PS50048"/>
    </source>
</evidence>
<dbReference type="PROSITE" id="PS50048">
    <property type="entry name" value="ZN2_CY6_FUNGAL_2"/>
    <property type="match status" value="1"/>
</dbReference>
<feature type="compositionally biased region" description="Polar residues" evidence="2">
    <location>
        <begin position="253"/>
        <end position="264"/>
    </location>
</feature>
<reference evidence="4" key="1">
    <citation type="journal article" date="2020" name="Stud. Mycol.">
        <title>101 Dothideomycetes genomes: a test case for predicting lifestyles and emergence of pathogens.</title>
        <authorList>
            <person name="Haridas S."/>
            <person name="Albert R."/>
            <person name="Binder M."/>
            <person name="Bloem J."/>
            <person name="Labutti K."/>
            <person name="Salamov A."/>
            <person name="Andreopoulos B."/>
            <person name="Baker S."/>
            <person name="Barry K."/>
            <person name="Bills G."/>
            <person name="Bluhm B."/>
            <person name="Cannon C."/>
            <person name="Castanera R."/>
            <person name="Culley D."/>
            <person name="Daum C."/>
            <person name="Ezra D."/>
            <person name="Gonzalez J."/>
            <person name="Henrissat B."/>
            <person name="Kuo A."/>
            <person name="Liang C."/>
            <person name="Lipzen A."/>
            <person name="Lutzoni F."/>
            <person name="Magnuson J."/>
            <person name="Mondo S."/>
            <person name="Nolan M."/>
            <person name="Ohm R."/>
            <person name="Pangilinan J."/>
            <person name="Park H.-J."/>
            <person name="Ramirez L."/>
            <person name="Alfaro M."/>
            <person name="Sun H."/>
            <person name="Tritt A."/>
            <person name="Yoshinaga Y."/>
            <person name="Zwiers L.-H."/>
            <person name="Turgeon B."/>
            <person name="Goodwin S."/>
            <person name="Spatafora J."/>
            <person name="Crous P."/>
            <person name="Grigoriev I."/>
        </authorList>
    </citation>
    <scope>NUCLEOTIDE SEQUENCE</scope>
    <source>
        <strain evidence="4">CBS 110217</strain>
    </source>
</reference>
<dbReference type="GO" id="GO:0000981">
    <property type="term" value="F:DNA-binding transcription factor activity, RNA polymerase II-specific"/>
    <property type="evidence" value="ECO:0007669"/>
    <property type="project" value="InterPro"/>
</dbReference>
<dbReference type="Proteomes" id="UP000799777">
    <property type="component" value="Unassembled WGS sequence"/>
</dbReference>
<dbReference type="EMBL" id="ML978402">
    <property type="protein sequence ID" value="KAF2022955.1"/>
    <property type="molecule type" value="Genomic_DNA"/>
</dbReference>
<gene>
    <name evidence="4" type="ORF">EK21DRAFT_10229</name>
</gene>
<dbReference type="InterPro" id="IPR036864">
    <property type="entry name" value="Zn2-C6_fun-type_DNA-bd_sf"/>
</dbReference>
<feature type="domain" description="Zn(2)-C6 fungal-type" evidence="3">
    <location>
        <begin position="42"/>
        <end position="71"/>
    </location>
</feature>
<evidence type="ECO:0000313" key="5">
    <source>
        <dbReference type="Proteomes" id="UP000799777"/>
    </source>
</evidence>
<dbReference type="InterPro" id="IPR001138">
    <property type="entry name" value="Zn2Cys6_DnaBD"/>
</dbReference>
<evidence type="ECO:0000256" key="1">
    <source>
        <dbReference type="ARBA" id="ARBA00023242"/>
    </source>
</evidence>
<dbReference type="InterPro" id="IPR053181">
    <property type="entry name" value="EcdB-like_regulator"/>
</dbReference>
<dbReference type="Pfam" id="PF00172">
    <property type="entry name" value="Zn_clus"/>
    <property type="match status" value="1"/>
</dbReference>
<dbReference type="PANTHER" id="PTHR47785">
    <property type="entry name" value="ZN(II)2CYS6 TRANSCRIPTION FACTOR (EUROFUNG)-RELATED-RELATED"/>
    <property type="match status" value="1"/>
</dbReference>
<feature type="region of interest" description="Disordered" evidence="2">
    <location>
        <begin position="223"/>
        <end position="264"/>
    </location>
</feature>
<feature type="region of interest" description="Disordered" evidence="2">
    <location>
        <begin position="324"/>
        <end position="361"/>
    </location>
</feature>
<dbReference type="CDD" id="cd12148">
    <property type="entry name" value="fungal_TF_MHR"/>
    <property type="match status" value="1"/>
</dbReference>
<keyword evidence="5" id="KW-1185">Reference proteome</keyword>
<sequence>YPPPPPSQYGQLAFYPSNPYMDQYSGSEQGRIPRKPVRATQACNHCRARKQKCNELQPCQWCTENNLDCQYKTASPQKPDKTLIQLQQSVTNVSNTLKDFIQEFGAWQQNVESRLLASQDLNPIPNHASLEAAFAIPVESVGADISHAPYSSLEERGLQSEHTTPAHKLLELWASMKGFTEGVEYLHWLIQAGQVISEYPLQVEQERGLLRVWGHGEGLDCYDGAQGHGRPESSHDTNAASPAPRREDLSGHWPTNVTSPSILNTSTAREHPVCNGGHGPDGRPDFCCSVLRSLLLSYMQNMHSLHPFLNQSKLQRIFQEFEKKYSPDSKAPHDAPPSAHQLNPGSKRKRSNGAFGEPCSPRGAIEPSLRNAIVLLVLALGKVCSFKSRFLPYPQSDKGAYGNGGWGSCRDSHPKGSFKGDTSDENRPRNVDYLPGMAYFAYATDILGNQQGGHTIEHAQAMILAALYISQFARVLESWSWINSACQVLVVLIKANYDRLHRRFYMSTEDKTLSAKERYRLNLVLCAYWTCLQLESDILAELSTLPPSNLTAYQNEMMYPDGICDYFAVDGEGPEIVHEQNLEKDRDMMMYSSQIRLRVILNEAHNALYGASGNKSFDPSNVKDVTDHVKTHIDVLESWRLLLPSFLAWADDDPPPTDLNTARLRAKYYGALYIILRPYLWIAIHVIKYPPPHQDSYAGNHWAQPNSPLTSGDVVTPLNRGIDRVELTDDQRNIIKVASQCINSTIRSTVAFDRVDAPDDSAYEGYESTRPTRLILTNIVGTLHAQFGNMLVLAAVYNSRLYPHLPNETRLNLKTLRALFKRTFDILREVAPNSPILKVDLEILENV</sequence>
<dbReference type="Gene3D" id="4.10.240.10">
    <property type="entry name" value="Zn(2)-C6 fungal-type DNA-binding domain"/>
    <property type="match status" value="1"/>
</dbReference>
<dbReference type="PANTHER" id="PTHR47785:SF4">
    <property type="entry name" value="ZN(II)2CYS6 TRANSCRIPTION FACTOR (EUROFUNG)"/>
    <property type="match status" value="1"/>
</dbReference>
<dbReference type="GO" id="GO:0008270">
    <property type="term" value="F:zinc ion binding"/>
    <property type="evidence" value="ECO:0007669"/>
    <property type="project" value="InterPro"/>
</dbReference>
<keyword evidence="1" id="KW-0539">Nucleus</keyword>
<protein>
    <submittedName>
        <fullName evidence="4">C6 zinc finger domain-containing protein</fullName>
    </submittedName>
</protein>
<name>A0A9P4GWS5_9PLEO</name>
<feature type="non-terminal residue" evidence="4">
    <location>
        <position position="847"/>
    </location>
</feature>
<evidence type="ECO:0000313" key="4">
    <source>
        <dbReference type="EMBL" id="KAF2022955.1"/>
    </source>
</evidence>
<evidence type="ECO:0000256" key="2">
    <source>
        <dbReference type="SAM" id="MobiDB-lite"/>
    </source>
</evidence>
<accession>A0A9P4GWS5</accession>
<dbReference type="AlphaFoldDB" id="A0A9P4GWS5"/>
<dbReference type="SUPFAM" id="SSF57701">
    <property type="entry name" value="Zn2/Cys6 DNA-binding domain"/>
    <property type="match status" value="1"/>
</dbReference>